<gene>
    <name evidence="1" type="ORF">LX15_001835</name>
</gene>
<name>A0ABT1HRJ8_STRSD</name>
<dbReference type="Proteomes" id="UP001205311">
    <property type="component" value="Unassembled WGS sequence"/>
</dbReference>
<dbReference type="RefSeq" id="WP_253669087.1">
    <property type="nucleotide sequence ID" value="NZ_JAMTCP010000007.1"/>
</dbReference>
<evidence type="ECO:0000313" key="2">
    <source>
        <dbReference type="Proteomes" id="UP001205311"/>
    </source>
</evidence>
<accession>A0ABT1HRJ8</accession>
<sequence length="119" mass="12660">MPDAGSVQFFDALAEMARTSTVVIDRPRNKPHPKIPEAIYPVDYGHLEGTTSGDGEGIDVFVGSATGAGVVAVLLTADLVKRDTEIKLVLDCTPAEIEAVRSFLVDVLEIGAHLVTRTN</sequence>
<dbReference type="EMBL" id="JAMTCP010000007">
    <property type="protein sequence ID" value="MCP2258141.1"/>
    <property type="molecule type" value="Genomic_DNA"/>
</dbReference>
<organism evidence="1 2">
    <name type="scientific">Streptoalloteichus tenebrarius (strain ATCC 17920 / DSM 40477 / JCM 4838 / CBS 697.72 / NBRC 16177 / NCIMB 11028 / NRRL B-12390 / A12253. 1 / ISP 5477)</name>
    <name type="common">Streptomyces tenebrarius</name>
    <dbReference type="NCBI Taxonomy" id="1933"/>
    <lineage>
        <taxon>Bacteria</taxon>
        <taxon>Bacillati</taxon>
        <taxon>Actinomycetota</taxon>
        <taxon>Actinomycetes</taxon>
        <taxon>Pseudonocardiales</taxon>
        <taxon>Pseudonocardiaceae</taxon>
        <taxon>Streptoalloteichus</taxon>
    </lineage>
</organism>
<dbReference type="InterPro" id="IPR036649">
    <property type="entry name" value="Pyrophosphatase_sf"/>
</dbReference>
<evidence type="ECO:0000313" key="1">
    <source>
        <dbReference type="EMBL" id="MCP2258141.1"/>
    </source>
</evidence>
<proteinExistence type="predicted"/>
<dbReference type="SUPFAM" id="SSF50324">
    <property type="entry name" value="Inorganic pyrophosphatase"/>
    <property type="match status" value="1"/>
</dbReference>
<keyword evidence="2" id="KW-1185">Reference proteome</keyword>
<dbReference type="Gene3D" id="3.90.80.10">
    <property type="entry name" value="Inorganic pyrophosphatase"/>
    <property type="match status" value="1"/>
</dbReference>
<protein>
    <submittedName>
        <fullName evidence="1">Inorganic pyrophosphatase</fullName>
    </submittedName>
</protein>
<reference evidence="1 2" key="1">
    <citation type="submission" date="2022-06" db="EMBL/GenBank/DDBJ databases">
        <title>Genomic Encyclopedia of Archaeal and Bacterial Type Strains, Phase II (KMG-II): from individual species to whole genera.</title>
        <authorList>
            <person name="Goeker M."/>
        </authorList>
    </citation>
    <scope>NUCLEOTIDE SEQUENCE [LARGE SCALE GENOMIC DNA]</scope>
    <source>
        <strain evidence="1 2">DSM 40477</strain>
    </source>
</reference>
<comment type="caution">
    <text evidence="1">The sequence shown here is derived from an EMBL/GenBank/DDBJ whole genome shotgun (WGS) entry which is preliminary data.</text>
</comment>